<dbReference type="InterPro" id="IPR036028">
    <property type="entry name" value="SH3-like_dom_sf"/>
</dbReference>
<dbReference type="EMBL" id="BTSY01000004">
    <property type="protein sequence ID" value="GMT21544.1"/>
    <property type="molecule type" value="Genomic_DNA"/>
</dbReference>
<proteinExistence type="predicted"/>
<dbReference type="FunFam" id="2.30.30.40:FF:000001">
    <property type="entry name" value="Sorbin and SH3 domain-containing protein 1 isoform 2"/>
    <property type="match status" value="1"/>
</dbReference>
<protein>
    <recommendedName>
        <fullName evidence="5">SH3 domain-containing protein</fullName>
    </recommendedName>
</protein>
<dbReference type="Gene3D" id="2.30.30.40">
    <property type="entry name" value="SH3 Domains"/>
    <property type="match status" value="1"/>
</dbReference>
<dbReference type="Pfam" id="PF14604">
    <property type="entry name" value="SH3_9"/>
    <property type="match status" value="1"/>
</dbReference>
<dbReference type="InterPro" id="IPR050384">
    <property type="entry name" value="Endophilin_SH3RF"/>
</dbReference>
<evidence type="ECO:0000256" key="4">
    <source>
        <dbReference type="SAM" id="MobiDB-lite"/>
    </source>
</evidence>
<keyword evidence="1 3" id="KW-0728">SH3 domain</keyword>
<feature type="non-terminal residue" evidence="6">
    <location>
        <position position="1"/>
    </location>
</feature>
<dbReference type="SUPFAM" id="SSF50044">
    <property type="entry name" value="SH3-domain"/>
    <property type="match status" value="1"/>
</dbReference>
<dbReference type="InterPro" id="IPR001452">
    <property type="entry name" value="SH3_domain"/>
</dbReference>
<dbReference type="Proteomes" id="UP001432322">
    <property type="component" value="Unassembled WGS sequence"/>
</dbReference>
<feature type="compositionally biased region" description="Polar residues" evidence="4">
    <location>
        <begin position="22"/>
        <end position="31"/>
    </location>
</feature>
<gene>
    <name evidence="6" type="ORF">PFISCL1PPCAC_12841</name>
</gene>
<comment type="caution">
    <text evidence="6">The sequence shown here is derived from an EMBL/GenBank/DDBJ whole genome shotgun (WGS) entry which is preliminary data.</text>
</comment>
<sequence length="97" mass="10784">APSTQQPTSSSSQNDKVAAWQQKHTSSGYTGTASIIPKGARTYRALYPYSPVNEDELELRVDDIIFVVERCDDGWFIGTLLRTGQFGTFPGNFVEEH</sequence>
<evidence type="ECO:0000256" key="2">
    <source>
        <dbReference type="ARBA" id="ARBA00022737"/>
    </source>
</evidence>
<evidence type="ECO:0000313" key="6">
    <source>
        <dbReference type="EMBL" id="GMT21544.1"/>
    </source>
</evidence>
<feature type="domain" description="SH3" evidence="5">
    <location>
        <begin position="38"/>
        <end position="97"/>
    </location>
</feature>
<evidence type="ECO:0000313" key="7">
    <source>
        <dbReference type="Proteomes" id="UP001432322"/>
    </source>
</evidence>
<accession>A0AAV5VPT5</accession>
<dbReference type="SMART" id="SM00326">
    <property type="entry name" value="SH3"/>
    <property type="match status" value="1"/>
</dbReference>
<evidence type="ECO:0000259" key="5">
    <source>
        <dbReference type="PROSITE" id="PS50002"/>
    </source>
</evidence>
<dbReference type="PROSITE" id="PS50002">
    <property type="entry name" value="SH3"/>
    <property type="match status" value="1"/>
</dbReference>
<dbReference type="PRINTS" id="PR00452">
    <property type="entry name" value="SH3DOMAIN"/>
</dbReference>
<keyword evidence="2" id="KW-0677">Repeat</keyword>
<evidence type="ECO:0000256" key="1">
    <source>
        <dbReference type="ARBA" id="ARBA00022443"/>
    </source>
</evidence>
<dbReference type="AlphaFoldDB" id="A0AAV5VPT5"/>
<organism evidence="6 7">
    <name type="scientific">Pristionchus fissidentatus</name>
    <dbReference type="NCBI Taxonomy" id="1538716"/>
    <lineage>
        <taxon>Eukaryota</taxon>
        <taxon>Metazoa</taxon>
        <taxon>Ecdysozoa</taxon>
        <taxon>Nematoda</taxon>
        <taxon>Chromadorea</taxon>
        <taxon>Rhabditida</taxon>
        <taxon>Rhabditina</taxon>
        <taxon>Diplogasteromorpha</taxon>
        <taxon>Diplogasteroidea</taxon>
        <taxon>Neodiplogasteridae</taxon>
        <taxon>Pristionchus</taxon>
    </lineage>
</organism>
<dbReference type="PANTHER" id="PTHR14167:SF116">
    <property type="entry name" value="CAP, ISOFORM AC"/>
    <property type="match status" value="1"/>
</dbReference>
<dbReference type="PANTHER" id="PTHR14167">
    <property type="entry name" value="SH3 DOMAIN-CONTAINING"/>
    <property type="match status" value="1"/>
</dbReference>
<name>A0AAV5VPT5_9BILA</name>
<evidence type="ECO:0000256" key="3">
    <source>
        <dbReference type="PROSITE-ProRule" id="PRU00192"/>
    </source>
</evidence>
<feature type="region of interest" description="Disordered" evidence="4">
    <location>
        <begin position="1"/>
        <end position="31"/>
    </location>
</feature>
<reference evidence="6" key="1">
    <citation type="submission" date="2023-10" db="EMBL/GenBank/DDBJ databases">
        <title>Genome assembly of Pristionchus species.</title>
        <authorList>
            <person name="Yoshida K."/>
            <person name="Sommer R.J."/>
        </authorList>
    </citation>
    <scope>NUCLEOTIDE SEQUENCE</scope>
    <source>
        <strain evidence="6">RS5133</strain>
    </source>
</reference>
<keyword evidence="7" id="KW-1185">Reference proteome</keyword>
<feature type="compositionally biased region" description="Low complexity" evidence="4">
    <location>
        <begin position="1"/>
        <end position="13"/>
    </location>
</feature>